<gene>
    <name evidence="3" type="primary">LOC118347674</name>
</gene>
<dbReference type="PANTHER" id="PTHR47723:SF19">
    <property type="entry name" value="POLYNUCLEOTIDYL TRANSFERASE, RIBONUCLEASE H-LIKE SUPERFAMILY PROTEIN"/>
    <property type="match status" value="1"/>
</dbReference>
<dbReference type="SUPFAM" id="SSF53098">
    <property type="entry name" value="Ribonuclease H-like"/>
    <property type="match status" value="1"/>
</dbReference>
<dbReference type="InterPro" id="IPR012337">
    <property type="entry name" value="RNaseH-like_sf"/>
</dbReference>
<dbReference type="InterPro" id="IPR053151">
    <property type="entry name" value="RNase_H-like"/>
</dbReference>
<sequence>MHQVVEHAIYVLKCYKGARRLLRQQVRDFYKWKPPDPDVLKLNVDGAVFEEMGRAGIGAILRHSSGRVLMAVISLEDVVAEPIQVELLALLRGLQFCVSLGIEKIQVESDCSLAIEALHQGNIDISKFGGIYFEIKELASHFGDCMFRYVYRETNEVAHYLAKYARNVGRINMWWDCIPNFLSQTLWFDLYL</sequence>
<dbReference type="Gene3D" id="3.30.420.10">
    <property type="entry name" value="Ribonuclease H-like superfamily/Ribonuclease H"/>
    <property type="match status" value="1"/>
</dbReference>
<dbReference type="AlphaFoldDB" id="A0A6P9ELN9"/>
<keyword evidence="2" id="KW-1185">Reference proteome</keyword>
<dbReference type="RefSeq" id="XP_035543587.1">
    <property type="nucleotide sequence ID" value="XM_035687694.1"/>
</dbReference>
<reference evidence="3" key="1">
    <citation type="submission" date="2025-08" db="UniProtKB">
        <authorList>
            <consortium name="RefSeq"/>
        </authorList>
    </citation>
    <scope>IDENTIFICATION</scope>
    <source>
        <tissue evidence="3">Leaves</tissue>
    </source>
</reference>
<evidence type="ECO:0000313" key="2">
    <source>
        <dbReference type="Proteomes" id="UP000235220"/>
    </source>
</evidence>
<dbReference type="PANTHER" id="PTHR47723">
    <property type="entry name" value="OS05G0353850 PROTEIN"/>
    <property type="match status" value="1"/>
</dbReference>
<dbReference type="InterPro" id="IPR002156">
    <property type="entry name" value="RNaseH_domain"/>
</dbReference>
<proteinExistence type="predicted"/>
<dbReference type="Proteomes" id="UP000235220">
    <property type="component" value="Chromosome 2"/>
</dbReference>
<evidence type="ECO:0000259" key="1">
    <source>
        <dbReference type="Pfam" id="PF13456"/>
    </source>
</evidence>
<feature type="domain" description="RNase H type-1" evidence="1">
    <location>
        <begin position="43"/>
        <end position="165"/>
    </location>
</feature>
<dbReference type="InterPro" id="IPR036397">
    <property type="entry name" value="RNaseH_sf"/>
</dbReference>
<dbReference type="InterPro" id="IPR044730">
    <property type="entry name" value="RNase_H-like_dom_plant"/>
</dbReference>
<name>A0A6P9ELN9_JUGRE</name>
<accession>A0A6P9ELN9</accession>
<protein>
    <submittedName>
        <fullName evidence="3">Uncharacterized protein LOC118347674</fullName>
    </submittedName>
</protein>
<dbReference type="InParanoid" id="A0A6P9ELN9"/>
<dbReference type="OrthoDB" id="1746997at2759"/>
<dbReference type="GO" id="GO:0004523">
    <property type="term" value="F:RNA-DNA hybrid ribonuclease activity"/>
    <property type="evidence" value="ECO:0007669"/>
    <property type="project" value="InterPro"/>
</dbReference>
<dbReference type="CDD" id="cd06222">
    <property type="entry name" value="RNase_H_like"/>
    <property type="match status" value="1"/>
</dbReference>
<dbReference type="GO" id="GO:0003676">
    <property type="term" value="F:nucleic acid binding"/>
    <property type="evidence" value="ECO:0007669"/>
    <property type="project" value="InterPro"/>
</dbReference>
<dbReference type="KEGG" id="jre:118347674"/>
<evidence type="ECO:0000313" key="3">
    <source>
        <dbReference type="RefSeq" id="XP_035543587.1"/>
    </source>
</evidence>
<dbReference type="GeneID" id="118347674"/>
<organism evidence="2 3">
    <name type="scientific">Juglans regia</name>
    <name type="common">English walnut</name>
    <dbReference type="NCBI Taxonomy" id="51240"/>
    <lineage>
        <taxon>Eukaryota</taxon>
        <taxon>Viridiplantae</taxon>
        <taxon>Streptophyta</taxon>
        <taxon>Embryophyta</taxon>
        <taxon>Tracheophyta</taxon>
        <taxon>Spermatophyta</taxon>
        <taxon>Magnoliopsida</taxon>
        <taxon>eudicotyledons</taxon>
        <taxon>Gunneridae</taxon>
        <taxon>Pentapetalae</taxon>
        <taxon>rosids</taxon>
        <taxon>fabids</taxon>
        <taxon>Fagales</taxon>
        <taxon>Juglandaceae</taxon>
        <taxon>Juglans</taxon>
    </lineage>
</organism>
<dbReference type="Pfam" id="PF13456">
    <property type="entry name" value="RVT_3"/>
    <property type="match status" value="1"/>
</dbReference>